<dbReference type="InterPro" id="IPR053218">
    <property type="entry name" value="Pathogen-related_defense"/>
</dbReference>
<sequence>MASSEMENIAKFKANSNIIMSGQSHAGKTTFVFSLMQNLAVFESNIQHILYAYGIWQPLFEQMEMELKNITFIQGIPDKKVLESFSKDYSNILLVLDDVTSQGTSSPELYQRLMVVSTHFVDLLCIRIPKALSRLSLLRRLLHILFSAISGAITLGRERYFVSDGHTSKMSALPVRSFMDGANTKWRHGYQPNYDAVNEKFMAEKTMNHKDGSLEQVVENLVKTWEMESSHKMDDADWKSVDKKVFTISSNGGKKFNLDDNISIGNYNILMCESPLYNAVKETNQSSHDLFRNVFTTGFAWEVLQVFSGPPLVSFTWRHWGTFEGDYKGTKATGETIEMYGNCVVKVNDDMKIQSIDVYYDPNPFLMKLTNWKSGAGCPVAK</sequence>
<evidence type="ECO:0000313" key="1">
    <source>
        <dbReference type="EnsemblMetazoa" id="G32792.1:cds"/>
    </source>
</evidence>
<evidence type="ECO:0000313" key="2">
    <source>
        <dbReference type="Proteomes" id="UP000005408"/>
    </source>
</evidence>
<dbReference type="InterPro" id="IPR032710">
    <property type="entry name" value="NTF2-like_dom_sf"/>
</dbReference>
<dbReference type="AlphaFoldDB" id="A0A8W8MHA9"/>
<dbReference type="PANTHER" id="PTHR31723:SF10">
    <property type="entry name" value="PATHOGEN-RELATED PROTEIN"/>
    <property type="match status" value="1"/>
</dbReference>
<accession>A0A8W8MHA9</accession>
<dbReference type="SUPFAM" id="SSF54427">
    <property type="entry name" value="NTF2-like"/>
    <property type="match status" value="1"/>
</dbReference>
<name>A0A8W8MHA9_MAGGI</name>
<dbReference type="Proteomes" id="UP000005408">
    <property type="component" value="Unassembled WGS sequence"/>
</dbReference>
<dbReference type="InterPro" id="IPR027417">
    <property type="entry name" value="P-loop_NTPase"/>
</dbReference>
<dbReference type="Gene3D" id="3.10.450.50">
    <property type="match status" value="1"/>
</dbReference>
<protein>
    <recommendedName>
        <fullName evidence="3">Pathogen-related protein</fullName>
    </recommendedName>
</protein>
<organism evidence="1 2">
    <name type="scientific">Magallana gigas</name>
    <name type="common">Pacific oyster</name>
    <name type="synonym">Crassostrea gigas</name>
    <dbReference type="NCBI Taxonomy" id="29159"/>
    <lineage>
        <taxon>Eukaryota</taxon>
        <taxon>Metazoa</taxon>
        <taxon>Spiralia</taxon>
        <taxon>Lophotrochozoa</taxon>
        <taxon>Mollusca</taxon>
        <taxon>Bivalvia</taxon>
        <taxon>Autobranchia</taxon>
        <taxon>Pteriomorphia</taxon>
        <taxon>Ostreida</taxon>
        <taxon>Ostreoidea</taxon>
        <taxon>Ostreidae</taxon>
        <taxon>Magallana</taxon>
    </lineage>
</organism>
<keyword evidence="2" id="KW-1185">Reference proteome</keyword>
<dbReference type="SUPFAM" id="SSF52540">
    <property type="entry name" value="P-loop containing nucleoside triphosphate hydrolases"/>
    <property type="match status" value="1"/>
</dbReference>
<evidence type="ECO:0008006" key="3">
    <source>
        <dbReference type="Google" id="ProtNLM"/>
    </source>
</evidence>
<dbReference type="EnsemblMetazoa" id="G32792.1">
    <property type="protein sequence ID" value="G32792.1:cds"/>
    <property type="gene ID" value="G32792"/>
</dbReference>
<dbReference type="PANTHER" id="PTHR31723">
    <property type="entry name" value="PATHOGENESIS-RELATED FAMILY PROTEIN"/>
    <property type="match status" value="1"/>
</dbReference>
<reference evidence="1" key="1">
    <citation type="submission" date="2022-08" db="UniProtKB">
        <authorList>
            <consortium name="EnsemblMetazoa"/>
        </authorList>
    </citation>
    <scope>IDENTIFICATION</scope>
    <source>
        <strain evidence="1">05x7-T-G4-1.051#20</strain>
    </source>
</reference>
<proteinExistence type="predicted"/>